<dbReference type="Pfam" id="PF00583">
    <property type="entry name" value="Acetyltransf_1"/>
    <property type="match status" value="1"/>
</dbReference>
<dbReference type="PANTHER" id="PTHR43877:SF2">
    <property type="entry name" value="AMINOALKYLPHOSPHONATE N-ACETYLTRANSFERASE-RELATED"/>
    <property type="match status" value="1"/>
</dbReference>
<dbReference type="HOGENOM" id="CLU_013985_11_6_11"/>
<dbReference type="InterPro" id="IPR016181">
    <property type="entry name" value="Acyl_CoA_acyltransferase"/>
</dbReference>
<keyword evidence="1 4" id="KW-0808">Transferase</keyword>
<sequence>MNSTPRCHHGGMNSTAPVRIVEGQAASEHTLAALGAYFSELDHRIDGGFDPELTEVTGPEDVTPPHGDFFLMTDLITGEVIACGAVRRIDDDRVELRRIWVAPEHRGRGHARTLVRALENKVRSFGASTAVVSLNPEMTEGIAMFRNRGYEPVESFHRDTTASVFLGRVL</sequence>
<accession>B2GIE5</accession>
<evidence type="ECO:0000313" key="4">
    <source>
        <dbReference type="EMBL" id="BAG30567.1"/>
    </source>
</evidence>
<dbReference type="EC" id="2.3.1.-" evidence="4"/>
<dbReference type="CDD" id="cd04301">
    <property type="entry name" value="NAT_SF"/>
    <property type="match status" value="1"/>
</dbReference>
<evidence type="ECO:0000259" key="3">
    <source>
        <dbReference type="PROSITE" id="PS51186"/>
    </source>
</evidence>
<proteinExistence type="predicted"/>
<feature type="domain" description="N-acetyltransferase" evidence="3">
    <location>
        <begin position="21"/>
        <end position="170"/>
    </location>
</feature>
<dbReference type="STRING" id="378753.KRH_22200"/>
<evidence type="ECO:0000256" key="1">
    <source>
        <dbReference type="ARBA" id="ARBA00022679"/>
    </source>
</evidence>
<keyword evidence="2 4" id="KW-0012">Acyltransferase</keyword>
<reference evidence="4 5" key="1">
    <citation type="journal article" date="2008" name="J. Bacteriol.">
        <title>Complete genome sequence of the soil actinomycete Kocuria rhizophila.</title>
        <authorList>
            <person name="Takarada H."/>
            <person name="Sekine M."/>
            <person name="Kosugi H."/>
            <person name="Matsuo Y."/>
            <person name="Fujisawa T."/>
            <person name="Omata S."/>
            <person name="Kishi E."/>
            <person name="Shimizu A."/>
            <person name="Tsukatani N."/>
            <person name="Tanikawa S."/>
            <person name="Fujita N."/>
            <person name="Harayama S."/>
        </authorList>
    </citation>
    <scope>NUCLEOTIDE SEQUENCE [LARGE SCALE GENOMIC DNA]</scope>
    <source>
        <strain evidence="5">ATCC 9341 / DSM 348 / NBRC 103217 / DC2201</strain>
    </source>
</reference>
<dbReference type="PROSITE" id="PS51186">
    <property type="entry name" value="GNAT"/>
    <property type="match status" value="1"/>
</dbReference>
<dbReference type="KEGG" id="krh:KRH_22200"/>
<dbReference type="eggNOG" id="COG0456">
    <property type="taxonomic scope" value="Bacteria"/>
</dbReference>
<evidence type="ECO:0000313" key="5">
    <source>
        <dbReference type="Proteomes" id="UP000008838"/>
    </source>
</evidence>
<dbReference type="AlphaFoldDB" id="B2GIE5"/>
<dbReference type="InterPro" id="IPR050832">
    <property type="entry name" value="Bact_Acetyltransf"/>
</dbReference>
<protein>
    <submittedName>
        <fullName evidence="4">Putative acetyltransferase</fullName>
        <ecNumber evidence="4">2.3.1.-</ecNumber>
    </submittedName>
</protein>
<gene>
    <name evidence="4" type="ordered locus">KRH_22200</name>
</gene>
<name>B2GIE5_KOCRD</name>
<dbReference type="GO" id="GO:0016747">
    <property type="term" value="F:acyltransferase activity, transferring groups other than amino-acyl groups"/>
    <property type="evidence" value="ECO:0007669"/>
    <property type="project" value="InterPro"/>
</dbReference>
<keyword evidence="5" id="KW-1185">Reference proteome</keyword>
<evidence type="ECO:0000256" key="2">
    <source>
        <dbReference type="ARBA" id="ARBA00023315"/>
    </source>
</evidence>
<dbReference type="PANTHER" id="PTHR43877">
    <property type="entry name" value="AMINOALKYLPHOSPHONATE N-ACETYLTRANSFERASE-RELATED-RELATED"/>
    <property type="match status" value="1"/>
</dbReference>
<dbReference type="EMBL" id="AP009152">
    <property type="protein sequence ID" value="BAG30567.1"/>
    <property type="molecule type" value="Genomic_DNA"/>
</dbReference>
<dbReference type="InterPro" id="IPR000182">
    <property type="entry name" value="GNAT_dom"/>
</dbReference>
<dbReference type="Gene3D" id="3.40.630.30">
    <property type="match status" value="1"/>
</dbReference>
<dbReference type="SUPFAM" id="SSF55729">
    <property type="entry name" value="Acyl-CoA N-acyltransferases (Nat)"/>
    <property type="match status" value="1"/>
</dbReference>
<dbReference type="Proteomes" id="UP000008838">
    <property type="component" value="Chromosome"/>
</dbReference>
<organism evidence="4 5">
    <name type="scientific">Kocuria rhizophila (strain ATCC 9341 / DSM 348 / NBRC 103217 / DC2201)</name>
    <dbReference type="NCBI Taxonomy" id="378753"/>
    <lineage>
        <taxon>Bacteria</taxon>
        <taxon>Bacillati</taxon>
        <taxon>Actinomycetota</taxon>
        <taxon>Actinomycetes</taxon>
        <taxon>Micrococcales</taxon>
        <taxon>Micrococcaceae</taxon>
        <taxon>Kocuria</taxon>
    </lineage>
</organism>